<accession>A0A158CHC3</accession>
<dbReference type="EMBL" id="FCOB02000021">
    <property type="protein sequence ID" value="SAK81681.1"/>
    <property type="molecule type" value="Genomic_DNA"/>
</dbReference>
<feature type="compositionally biased region" description="Polar residues" evidence="1">
    <location>
        <begin position="95"/>
        <end position="108"/>
    </location>
</feature>
<evidence type="ECO:0000313" key="2">
    <source>
        <dbReference type="EMBL" id="SAK81681.1"/>
    </source>
</evidence>
<feature type="region of interest" description="Disordered" evidence="1">
    <location>
        <begin position="70"/>
        <end position="108"/>
    </location>
</feature>
<dbReference type="AlphaFoldDB" id="A0A158CHC3"/>
<keyword evidence="2" id="KW-0449">Lipoprotein</keyword>
<evidence type="ECO:0000256" key="1">
    <source>
        <dbReference type="SAM" id="MobiDB-lite"/>
    </source>
</evidence>
<comment type="caution">
    <text evidence="2">The sequence shown here is derived from an EMBL/GenBank/DDBJ whole genome shotgun (WGS) entry which is preliminary data.</text>
</comment>
<dbReference type="OrthoDB" id="7016179at2"/>
<dbReference type="Proteomes" id="UP000054978">
    <property type="component" value="Unassembled WGS sequence"/>
</dbReference>
<gene>
    <name evidence="2" type="ORF">AWB83_04337</name>
</gene>
<organism evidence="2 3">
    <name type="scientific">Caballeronia ptereochthonis</name>
    <dbReference type="NCBI Taxonomy" id="1777144"/>
    <lineage>
        <taxon>Bacteria</taxon>
        <taxon>Pseudomonadati</taxon>
        <taxon>Pseudomonadota</taxon>
        <taxon>Betaproteobacteria</taxon>
        <taxon>Burkholderiales</taxon>
        <taxon>Burkholderiaceae</taxon>
        <taxon>Caballeronia</taxon>
    </lineage>
</organism>
<dbReference type="PROSITE" id="PS51257">
    <property type="entry name" value="PROKAR_LIPOPROTEIN"/>
    <property type="match status" value="1"/>
</dbReference>
<keyword evidence="3" id="KW-1185">Reference proteome</keyword>
<reference evidence="2" key="1">
    <citation type="submission" date="2016-01" db="EMBL/GenBank/DDBJ databases">
        <authorList>
            <person name="Peeters C."/>
        </authorList>
    </citation>
    <scope>NUCLEOTIDE SEQUENCE [LARGE SCALE GENOMIC DNA]</scope>
    <source>
        <strain evidence="2">LMG 29326</strain>
    </source>
</reference>
<sequence length="108" mass="11707">MTRTPVLFAAHFAVACLLAGCDRPQTLSVDAIAVDPTLLHRLLAQCRHGQYNATFCARVDQADLQRFMSGKSGPNEYRTLSELPADIPPSFDGPSPSTDSSVSTEMRP</sequence>
<dbReference type="RefSeq" id="WP_087047720.1">
    <property type="nucleotide sequence ID" value="NZ_FCOB02000021.1"/>
</dbReference>
<name>A0A158CHC3_9BURK</name>
<proteinExistence type="predicted"/>
<protein>
    <submittedName>
        <fullName evidence="2">Lipoprotein</fullName>
    </submittedName>
</protein>
<evidence type="ECO:0000313" key="3">
    <source>
        <dbReference type="Proteomes" id="UP000054978"/>
    </source>
</evidence>
<dbReference type="STRING" id="1777144.AWB83_04337"/>